<dbReference type="EMBL" id="KN831779">
    <property type="protein sequence ID" value="KIM42075.1"/>
    <property type="molecule type" value="Genomic_DNA"/>
</dbReference>
<keyword evidence="10" id="KW-1185">Reference proteome</keyword>
<dbReference type="InterPro" id="IPR049625">
    <property type="entry name" value="Glyco_transf_61_cat"/>
</dbReference>
<organism evidence="9 10">
    <name type="scientific">Hebeloma cylindrosporum</name>
    <dbReference type="NCBI Taxonomy" id="76867"/>
    <lineage>
        <taxon>Eukaryota</taxon>
        <taxon>Fungi</taxon>
        <taxon>Dikarya</taxon>
        <taxon>Basidiomycota</taxon>
        <taxon>Agaricomycotina</taxon>
        <taxon>Agaricomycetes</taxon>
        <taxon>Agaricomycetidae</taxon>
        <taxon>Agaricales</taxon>
        <taxon>Agaricineae</taxon>
        <taxon>Hymenogastraceae</taxon>
        <taxon>Hebeloma</taxon>
    </lineage>
</organism>
<proteinExistence type="predicted"/>
<evidence type="ECO:0000259" key="8">
    <source>
        <dbReference type="Pfam" id="PF04577"/>
    </source>
</evidence>
<dbReference type="PANTHER" id="PTHR20961:SF38">
    <property type="entry name" value="PROTEIN O-LINKED-MANNOSE BETA-1,4-N-ACETYLGLUCOSAMINYLTRANSFERASE 2"/>
    <property type="match status" value="1"/>
</dbReference>
<dbReference type="AlphaFoldDB" id="A0A0C3BZQ4"/>
<evidence type="ECO:0000256" key="2">
    <source>
        <dbReference type="ARBA" id="ARBA00022676"/>
    </source>
</evidence>
<dbReference type="OrthoDB" id="529273at2759"/>
<evidence type="ECO:0000313" key="10">
    <source>
        <dbReference type="Proteomes" id="UP000053424"/>
    </source>
</evidence>
<dbReference type="PANTHER" id="PTHR20961">
    <property type="entry name" value="GLYCOSYLTRANSFERASE"/>
    <property type="match status" value="1"/>
</dbReference>
<dbReference type="GO" id="GO:0016020">
    <property type="term" value="C:membrane"/>
    <property type="evidence" value="ECO:0007669"/>
    <property type="project" value="UniProtKB-SubCell"/>
</dbReference>
<dbReference type="Pfam" id="PF04577">
    <property type="entry name" value="Glyco_transf_61"/>
    <property type="match status" value="1"/>
</dbReference>
<dbReference type="GO" id="GO:0097363">
    <property type="term" value="F:protein O-acetylglucosaminyltransferase activity"/>
    <property type="evidence" value="ECO:0007669"/>
    <property type="project" value="TreeGrafter"/>
</dbReference>
<evidence type="ECO:0000256" key="1">
    <source>
        <dbReference type="ARBA" id="ARBA00004167"/>
    </source>
</evidence>
<dbReference type="HOGENOM" id="CLU_033167_0_0_1"/>
<evidence type="ECO:0000256" key="3">
    <source>
        <dbReference type="ARBA" id="ARBA00022679"/>
    </source>
</evidence>
<keyword evidence="4" id="KW-0812">Transmembrane</keyword>
<comment type="subcellular location">
    <subcellularLocation>
        <location evidence="1">Membrane</location>
        <topology evidence="1">Single-pass membrane protein</topology>
    </subcellularLocation>
</comment>
<dbReference type="GO" id="GO:0005783">
    <property type="term" value="C:endoplasmic reticulum"/>
    <property type="evidence" value="ECO:0007669"/>
    <property type="project" value="TreeGrafter"/>
</dbReference>
<evidence type="ECO:0000313" key="9">
    <source>
        <dbReference type="EMBL" id="KIM42075.1"/>
    </source>
</evidence>
<keyword evidence="7" id="KW-0325">Glycoprotein</keyword>
<sequence>MIFRHGSLNRRDALLLLLGASSMHIWSMLFGTAMAPSDQSIVINTHLQHNGDAQEQLLAHAPGWTMFRNLYMSNGTIFIVADENSRKRFPEIRMITSTGLEAENTPENIAMREPTEENMRIITPQEAKARWVSIPSDRKANVENRVWSVEGNTLLFNDPKQFLRHYYHFVAELFFGVQAFWHGAFSAPITPADALTASSPTHFSLSHPAAPPMHRAIFAHSNADGWRDDPGFNSYFLRAALPSLIVEHQEDWNDRIIATRPVGDQPERAWHFPIVLFTDRSAAHRGRMCGSTTQRTASEAWDYMRLHGKLRGLHIGGWWAPLREAVWRFAGAPEASGITTRNRDDKQLLPMPERIVISYISRQGARNRKLIPRDHEALVKSMKELRKRRQLDGQIPPEWEFNELLAERMTKDDQVKAAARTTIMLGVHGNGLTHLVFMKPNRASTVIEIFYPKGFAHDYHWTTRSLGMTHVAVWNDKIYTHPEKPGVDYPEGFQGNEIPVHGPTIAKLIEDRVAGKI</sequence>
<dbReference type="InterPro" id="IPR007657">
    <property type="entry name" value="Glycosyltransferase_61"/>
</dbReference>
<gene>
    <name evidence="9" type="ORF">M413DRAFT_71332</name>
</gene>
<reference evidence="10" key="2">
    <citation type="submission" date="2015-01" db="EMBL/GenBank/DDBJ databases">
        <title>Evolutionary Origins and Diversification of the Mycorrhizal Mutualists.</title>
        <authorList>
            <consortium name="DOE Joint Genome Institute"/>
            <consortium name="Mycorrhizal Genomics Consortium"/>
            <person name="Kohler A."/>
            <person name="Kuo A."/>
            <person name="Nagy L.G."/>
            <person name="Floudas D."/>
            <person name="Copeland A."/>
            <person name="Barry K.W."/>
            <person name="Cichocki N."/>
            <person name="Veneault-Fourrey C."/>
            <person name="LaButti K."/>
            <person name="Lindquist E.A."/>
            <person name="Lipzen A."/>
            <person name="Lundell T."/>
            <person name="Morin E."/>
            <person name="Murat C."/>
            <person name="Riley R."/>
            <person name="Ohm R."/>
            <person name="Sun H."/>
            <person name="Tunlid A."/>
            <person name="Henrissat B."/>
            <person name="Grigoriev I.V."/>
            <person name="Hibbett D.S."/>
            <person name="Martin F."/>
        </authorList>
    </citation>
    <scope>NUCLEOTIDE SEQUENCE [LARGE SCALE GENOMIC DNA]</scope>
    <source>
        <strain evidence="10">h7</strain>
    </source>
</reference>
<accession>A0A0C3BZQ4</accession>
<keyword evidence="5" id="KW-1133">Transmembrane helix</keyword>
<evidence type="ECO:0000256" key="6">
    <source>
        <dbReference type="ARBA" id="ARBA00023136"/>
    </source>
</evidence>
<evidence type="ECO:0000256" key="5">
    <source>
        <dbReference type="ARBA" id="ARBA00022989"/>
    </source>
</evidence>
<keyword evidence="6" id="KW-0472">Membrane</keyword>
<keyword evidence="2" id="KW-0328">Glycosyltransferase</keyword>
<evidence type="ECO:0000256" key="4">
    <source>
        <dbReference type="ARBA" id="ARBA00022692"/>
    </source>
</evidence>
<protein>
    <recommendedName>
        <fullName evidence="8">Glycosyltransferase 61 catalytic domain-containing protein</fullName>
    </recommendedName>
</protein>
<dbReference type="STRING" id="686832.A0A0C3BZQ4"/>
<keyword evidence="3" id="KW-0808">Transferase</keyword>
<dbReference type="Proteomes" id="UP000053424">
    <property type="component" value="Unassembled WGS sequence"/>
</dbReference>
<feature type="domain" description="Glycosyltransferase 61 catalytic" evidence="8">
    <location>
        <begin position="198"/>
        <end position="442"/>
    </location>
</feature>
<evidence type="ECO:0000256" key="7">
    <source>
        <dbReference type="ARBA" id="ARBA00023180"/>
    </source>
</evidence>
<name>A0A0C3BZQ4_HEBCY</name>
<dbReference type="GO" id="GO:0035269">
    <property type="term" value="P:protein O-linked glycosylation via mannose"/>
    <property type="evidence" value="ECO:0007669"/>
    <property type="project" value="TreeGrafter"/>
</dbReference>
<reference evidence="9 10" key="1">
    <citation type="submission" date="2014-04" db="EMBL/GenBank/DDBJ databases">
        <authorList>
            <consortium name="DOE Joint Genome Institute"/>
            <person name="Kuo A."/>
            <person name="Gay G."/>
            <person name="Dore J."/>
            <person name="Kohler A."/>
            <person name="Nagy L.G."/>
            <person name="Floudas D."/>
            <person name="Copeland A."/>
            <person name="Barry K.W."/>
            <person name="Cichocki N."/>
            <person name="Veneault-Fourrey C."/>
            <person name="LaButti K."/>
            <person name="Lindquist E.A."/>
            <person name="Lipzen A."/>
            <person name="Lundell T."/>
            <person name="Morin E."/>
            <person name="Murat C."/>
            <person name="Sun H."/>
            <person name="Tunlid A."/>
            <person name="Henrissat B."/>
            <person name="Grigoriev I.V."/>
            <person name="Hibbett D.S."/>
            <person name="Martin F."/>
            <person name="Nordberg H.P."/>
            <person name="Cantor M.N."/>
            <person name="Hua S.X."/>
        </authorList>
    </citation>
    <scope>NUCLEOTIDE SEQUENCE [LARGE SCALE GENOMIC DNA]</scope>
    <source>
        <strain evidence="10">h7</strain>
    </source>
</reference>